<evidence type="ECO:0000256" key="2">
    <source>
        <dbReference type="ARBA" id="ARBA00001946"/>
    </source>
</evidence>
<evidence type="ECO:0000256" key="4">
    <source>
        <dbReference type="ARBA" id="ARBA00011881"/>
    </source>
</evidence>
<evidence type="ECO:0000256" key="12">
    <source>
        <dbReference type="PIRSR" id="PIRSR006118-2"/>
    </source>
</evidence>
<proteinExistence type="inferred from homology"/>
<feature type="binding site" evidence="12">
    <location>
        <position position="27"/>
    </location>
    <ligand>
        <name>substrate</name>
    </ligand>
</feature>
<evidence type="ECO:0000256" key="5">
    <source>
        <dbReference type="ARBA" id="ARBA00013066"/>
    </source>
</evidence>
<keyword evidence="9 11" id="KW-0460">Magnesium</keyword>
<dbReference type="InterPro" id="IPR036412">
    <property type="entry name" value="HAD-like_sf"/>
</dbReference>
<dbReference type="AlphaFoldDB" id="A0A0P9C7W1"/>
<dbReference type="CDD" id="cd01630">
    <property type="entry name" value="HAD_KDO-like"/>
    <property type="match status" value="1"/>
</dbReference>
<comment type="subunit">
    <text evidence="4 11">Homotetramer.</text>
</comment>
<name>A0A0P9C7W1_9GAMM</name>
<dbReference type="SFLD" id="SFLDG01136">
    <property type="entry name" value="C1.6:_Phosphoserine_Phosphatas"/>
    <property type="match status" value="1"/>
</dbReference>
<dbReference type="InterPro" id="IPR050793">
    <property type="entry name" value="CMP-NeuNAc_synthase"/>
</dbReference>
<feature type="binding site" evidence="12">
    <location>
        <position position="118"/>
    </location>
    <ligand>
        <name>Mg(2+)</name>
        <dbReference type="ChEBI" id="CHEBI:18420"/>
    </ligand>
</feature>
<organism evidence="13 14">
    <name type="scientific">Thiohalorhabdus denitrificans</name>
    <dbReference type="NCBI Taxonomy" id="381306"/>
    <lineage>
        <taxon>Bacteria</taxon>
        <taxon>Pseudomonadati</taxon>
        <taxon>Pseudomonadota</taxon>
        <taxon>Gammaproteobacteria</taxon>
        <taxon>Thiohalorhabdales</taxon>
        <taxon>Thiohalorhabdaceae</taxon>
        <taxon>Thiohalorhabdus</taxon>
    </lineage>
</organism>
<evidence type="ECO:0000256" key="6">
    <source>
        <dbReference type="ARBA" id="ARBA00020092"/>
    </source>
</evidence>
<keyword evidence="8 11" id="KW-0378">Hydrolase</keyword>
<evidence type="ECO:0000256" key="8">
    <source>
        <dbReference type="ARBA" id="ARBA00022801"/>
    </source>
</evidence>
<dbReference type="EC" id="3.1.3.45" evidence="5 11"/>
<dbReference type="OrthoDB" id="9805604at2"/>
<dbReference type="RefSeq" id="WP_054965274.1">
    <property type="nucleotide sequence ID" value="NZ_FMUN01000005.1"/>
</dbReference>
<reference evidence="14" key="1">
    <citation type="submission" date="2016-10" db="EMBL/GenBank/DDBJ databases">
        <authorList>
            <person name="Varghese N."/>
        </authorList>
    </citation>
    <scope>NUCLEOTIDE SEQUENCE [LARGE SCALE GENOMIC DNA]</scope>
    <source>
        <strain evidence="14">HL 19</strain>
    </source>
</reference>
<dbReference type="InterPro" id="IPR006549">
    <property type="entry name" value="HAD-SF_hydro_IIIA"/>
</dbReference>
<evidence type="ECO:0000313" key="14">
    <source>
        <dbReference type="Proteomes" id="UP000183104"/>
    </source>
</evidence>
<dbReference type="EMBL" id="FMUN01000005">
    <property type="protein sequence ID" value="SCY40871.1"/>
    <property type="molecule type" value="Genomic_DNA"/>
</dbReference>
<dbReference type="NCBIfam" id="TIGR01662">
    <property type="entry name" value="HAD-SF-IIIA"/>
    <property type="match status" value="1"/>
</dbReference>
<dbReference type="GO" id="GO:0008781">
    <property type="term" value="F:N-acylneuraminate cytidylyltransferase activity"/>
    <property type="evidence" value="ECO:0007669"/>
    <property type="project" value="TreeGrafter"/>
</dbReference>
<comment type="function">
    <text evidence="11">Catalyzes the hydrolysis of 3-deoxy-D-manno-octulosonate 8-phosphate (KDO 8-P) to 3-deoxy-D-manno-octulosonate (KDO) and inorganic phosphate.</text>
</comment>
<keyword evidence="7 11" id="KW-0479">Metal-binding</keyword>
<dbReference type="PANTHER" id="PTHR21485:SF3">
    <property type="entry name" value="N-ACYLNEURAMINATE CYTIDYLYLTRANSFERASE"/>
    <property type="match status" value="1"/>
</dbReference>
<feature type="binding site" evidence="12">
    <location>
        <position position="25"/>
    </location>
    <ligand>
        <name>Mg(2+)</name>
        <dbReference type="ChEBI" id="CHEBI:18420"/>
    </ligand>
</feature>
<dbReference type="Pfam" id="PF00702">
    <property type="entry name" value="Hydrolase"/>
    <property type="match status" value="1"/>
</dbReference>
<comment type="similarity">
    <text evidence="3 11">Belongs to the KdsC family.</text>
</comment>
<comment type="catalytic activity">
    <reaction evidence="1 11">
        <text>3-deoxy-alpha-D-manno-2-octulosonate-8-phosphate + H2O = 3-deoxy-alpha-D-manno-oct-2-ulosonate + phosphate</text>
        <dbReference type="Rhea" id="RHEA:11500"/>
        <dbReference type="ChEBI" id="CHEBI:15377"/>
        <dbReference type="ChEBI" id="CHEBI:43474"/>
        <dbReference type="ChEBI" id="CHEBI:85985"/>
        <dbReference type="ChEBI" id="CHEBI:85986"/>
        <dbReference type="EC" id="3.1.3.45"/>
    </reaction>
</comment>
<evidence type="ECO:0000256" key="10">
    <source>
        <dbReference type="ARBA" id="ARBA00031051"/>
    </source>
</evidence>
<dbReference type="Proteomes" id="UP000183104">
    <property type="component" value="Unassembled WGS sequence"/>
</dbReference>
<keyword evidence="11" id="KW-0448">Lipopolysaccharide biosynthesis</keyword>
<evidence type="ECO:0000256" key="9">
    <source>
        <dbReference type="ARBA" id="ARBA00022842"/>
    </source>
</evidence>
<accession>A0A0P9C7W1</accession>
<dbReference type="FunFam" id="3.40.50.1000:FF:000029">
    <property type="entry name" value="3-deoxy-D-manno-octulosonate 8-phosphate phosphatase KdsC"/>
    <property type="match status" value="1"/>
</dbReference>
<dbReference type="GO" id="GO:0046872">
    <property type="term" value="F:metal ion binding"/>
    <property type="evidence" value="ECO:0007669"/>
    <property type="project" value="UniProtKB-UniRule"/>
</dbReference>
<protein>
    <recommendedName>
        <fullName evidence="6 11">3-deoxy-D-manno-octulosonate 8-phosphate phosphatase KdsC</fullName>
        <ecNumber evidence="5 11">3.1.3.45</ecNumber>
    </recommendedName>
    <alternativeName>
        <fullName evidence="10 11">KDO 8-P phosphatase</fullName>
    </alternativeName>
</protein>
<dbReference type="InterPro" id="IPR010023">
    <property type="entry name" value="KdsC_fam"/>
</dbReference>
<dbReference type="Gene3D" id="3.40.50.1000">
    <property type="entry name" value="HAD superfamily/HAD-like"/>
    <property type="match status" value="1"/>
</dbReference>
<dbReference type="SFLD" id="SFLDG01138">
    <property type="entry name" value="C1.6.2:_Deoxy-d-mannose-octulo"/>
    <property type="match status" value="1"/>
</dbReference>
<keyword evidence="14" id="KW-1185">Reference proteome</keyword>
<evidence type="ECO:0000313" key="13">
    <source>
        <dbReference type="EMBL" id="SCY40871.1"/>
    </source>
</evidence>
<evidence type="ECO:0000256" key="11">
    <source>
        <dbReference type="PIRNR" id="PIRNR006118"/>
    </source>
</evidence>
<dbReference type="GO" id="GO:0019143">
    <property type="term" value="F:3-deoxy-manno-octulosonate-8-phosphatase activity"/>
    <property type="evidence" value="ECO:0007669"/>
    <property type="project" value="UniProtKB-UniRule"/>
</dbReference>
<dbReference type="STRING" id="381306.AN478_03665"/>
<dbReference type="PIRSF" id="PIRSF006118">
    <property type="entry name" value="KDO8-P_Ptase"/>
    <property type="match status" value="1"/>
</dbReference>
<dbReference type="GO" id="GO:0009103">
    <property type="term" value="P:lipopolysaccharide biosynthetic process"/>
    <property type="evidence" value="ECO:0007669"/>
    <property type="project" value="UniProtKB-UniRule"/>
</dbReference>
<sequence length="185" mass="19553">MSDLQPLSPAEVDRRAAAVELLVLDVDGVLTDGGIVLDDDGKESKRFHVRDGHGIKLLQRHGVPVAVVTGRTSRVVAARAEELGIAHLYQGREQKAPAFQELLERVNVAPEAVAMVGDDVVDLPILSRAGLAVTVPNAHAAVCARAHWCTESPGGHGAVREVTDRLLWAKGLEAEILAGYLGGGP</sequence>
<dbReference type="InterPro" id="IPR023214">
    <property type="entry name" value="HAD_sf"/>
</dbReference>
<evidence type="ECO:0000256" key="7">
    <source>
        <dbReference type="ARBA" id="ARBA00022723"/>
    </source>
</evidence>
<dbReference type="SFLD" id="SFLDS00003">
    <property type="entry name" value="Haloacid_Dehalogenase"/>
    <property type="match status" value="1"/>
</dbReference>
<dbReference type="PATRIC" id="fig|381306.5.peg.1219"/>
<dbReference type="PANTHER" id="PTHR21485">
    <property type="entry name" value="HAD SUPERFAMILY MEMBERS CMAS AND KDSC"/>
    <property type="match status" value="1"/>
</dbReference>
<comment type="cofactor">
    <cofactor evidence="2 11 12">
        <name>Mg(2+)</name>
        <dbReference type="ChEBI" id="CHEBI:18420"/>
    </cofactor>
</comment>
<dbReference type="NCBIfam" id="TIGR01670">
    <property type="entry name" value="KdsC-phosphatas"/>
    <property type="match status" value="1"/>
</dbReference>
<dbReference type="SUPFAM" id="SSF56784">
    <property type="entry name" value="HAD-like"/>
    <property type="match status" value="1"/>
</dbReference>
<evidence type="ECO:0000256" key="1">
    <source>
        <dbReference type="ARBA" id="ARBA00000898"/>
    </source>
</evidence>
<evidence type="ECO:0000256" key="3">
    <source>
        <dbReference type="ARBA" id="ARBA00005893"/>
    </source>
</evidence>
<gene>
    <name evidence="13" type="ORF">SAMN05661077_2045</name>
</gene>